<name>A0AC35FCM5_9BILA</name>
<dbReference type="WBParaSite" id="PS1159_v2.g16138.t1">
    <property type="protein sequence ID" value="PS1159_v2.g16138.t1"/>
    <property type="gene ID" value="PS1159_v2.g16138"/>
</dbReference>
<organism evidence="1 2">
    <name type="scientific">Panagrolaimus sp. PS1159</name>
    <dbReference type="NCBI Taxonomy" id="55785"/>
    <lineage>
        <taxon>Eukaryota</taxon>
        <taxon>Metazoa</taxon>
        <taxon>Ecdysozoa</taxon>
        <taxon>Nematoda</taxon>
        <taxon>Chromadorea</taxon>
        <taxon>Rhabditida</taxon>
        <taxon>Tylenchina</taxon>
        <taxon>Panagrolaimomorpha</taxon>
        <taxon>Panagrolaimoidea</taxon>
        <taxon>Panagrolaimidae</taxon>
        <taxon>Panagrolaimus</taxon>
    </lineage>
</organism>
<accession>A0AC35FCM5</accession>
<evidence type="ECO:0000313" key="1">
    <source>
        <dbReference type="Proteomes" id="UP000887580"/>
    </source>
</evidence>
<protein>
    <submittedName>
        <fullName evidence="2">Carboxylic ester hydrolase</fullName>
    </submittedName>
</protein>
<evidence type="ECO:0000313" key="2">
    <source>
        <dbReference type="WBParaSite" id="PS1159_v2.g16138.t1"/>
    </source>
</evidence>
<reference evidence="2" key="1">
    <citation type="submission" date="2022-11" db="UniProtKB">
        <authorList>
            <consortium name="WormBaseParasite"/>
        </authorList>
    </citation>
    <scope>IDENTIFICATION</scope>
</reference>
<sequence>MKCSNAASASSSTVQVTLNDGSPIIGERVKTIRGKDVVQFLGIPFAEPPIGNLRFRKPVPKKPWREPFKANTQPKSCVQSLDTYFGDFDGSTMWNSNVPMSEDCLYLNLNVPDRVEPGRKLPVMIWIYGGGFWSGCISLDIYDTKVLCSEEDVIVVAMNYRVSMFGFLYLGIEGAPGNAGLWDQQLAIKWVHSNIEAFGGDPESITIFGESAGAASVSMHMLSQKSTPYFNRAIIQSGSVAAPWATETRQVAIRRAIVVYEYMKCGNMSHNPIEWDMEKVLSCLLEASADKIREAEWVPVMEFADFPWVPVIDSDFLIETAATSLKNGHFKKTQLLAGSNNDEAIYFIVYQLADVFPPSEFFEKSEFIKSRETWLRSITNLLPRQLLKSSLALQAIIHEYEPFNLPVQPMDWIKSIDRMLGDFHFTCGVNEFAQAHANHGGSTFYYHFTHLSTQQTWPHWMGVLHGYEINFIFGEPYNTEKYKYTKEEQELSKRFMRYWANFARTGDPNKNPDGSYTSDTWPPYSAQTQEYMNLTVESDYKHGSKRIGAALRRKQCAFWKQVVPNLLSVSADVGESFVRWRQQMDRWENDINDWQYHFEQYKKYQAYRHLETSSYEQCALP</sequence>
<dbReference type="Proteomes" id="UP000887580">
    <property type="component" value="Unplaced"/>
</dbReference>
<proteinExistence type="predicted"/>